<dbReference type="InterPro" id="IPR029044">
    <property type="entry name" value="Nucleotide-diphossugar_trans"/>
</dbReference>
<comment type="similarity">
    <text evidence="1">Belongs to the glycosyltransferase 32 family.</text>
</comment>
<evidence type="ECO:0000313" key="4">
    <source>
        <dbReference type="EMBL" id="KAF4595329.1"/>
    </source>
</evidence>
<reference evidence="4 5" key="1">
    <citation type="journal article" date="2020" name="G3 (Bethesda)">
        <title>Genetic Underpinnings of Host Manipulation by Ophiocordyceps as Revealed by Comparative Transcriptomics.</title>
        <authorList>
            <person name="Will I."/>
            <person name="Das B."/>
            <person name="Trinh T."/>
            <person name="Brachmann A."/>
            <person name="Ohm R.A."/>
            <person name="de Bekker C."/>
        </authorList>
    </citation>
    <scope>NUCLEOTIDE SEQUENCE [LARGE SCALE GENOMIC DNA]</scope>
    <source>
        <strain evidence="4 5">EC05</strain>
    </source>
</reference>
<dbReference type="GO" id="GO:0016020">
    <property type="term" value="C:membrane"/>
    <property type="evidence" value="ECO:0007669"/>
    <property type="project" value="GOC"/>
</dbReference>
<dbReference type="PANTHER" id="PTHR32385:SF23">
    <property type="entry name" value="NUCLEOTIDE-DIPHOSPHO-SUGAR TRANSFERASE"/>
    <property type="match status" value="1"/>
</dbReference>
<dbReference type="InterPro" id="IPR007577">
    <property type="entry name" value="GlycoTrfase_DXD_sugar-bd_CS"/>
</dbReference>
<evidence type="ECO:0000256" key="3">
    <source>
        <dbReference type="SAM" id="Phobius"/>
    </source>
</evidence>
<dbReference type="GO" id="GO:0051999">
    <property type="term" value="P:mannosyl-inositol phosphorylceramide biosynthetic process"/>
    <property type="evidence" value="ECO:0007669"/>
    <property type="project" value="TreeGrafter"/>
</dbReference>
<keyword evidence="2 4" id="KW-0808">Transferase</keyword>
<dbReference type="Proteomes" id="UP000562929">
    <property type="component" value="Unassembled WGS sequence"/>
</dbReference>
<sequence>MMLHTLVLHIRLFLSVILAIFFFLILHDASRRGFTWTVAHKMATQTTASTLLQRLPAAHSNLPTIFHQSWMTTELPVKFQRWSSTCRQAHPRWEWVIWTDDDNLRLVKRFFPSLEITYRRLPGEIYRADLSRALYMYIYGGVYADLDTECLRPTEQLKTSYPTFFDNRLKAKALFGRMGIDPDFVHSIPNAWMASTPGHPFFLHFLQTIDDRTRDITTNNKSWPSAEALTGPVALREAIAKYEEEKVRRGSRLKDRVAQLVRDGPFDESDYEDEQDHRVFLLPSSVVYSYSWWADGESVRPVCWVLSEGFDAERCKQLLQVGRAKSISITYWSHTHTPTGHSDDNLKHIQG</sequence>
<dbReference type="SUPFAM" id="SSF53448">
    <property type="entry name" value="Nucleotide-diphospho-sugar transferases"/>
    <property type="match status" value="1"/>
</dbReference>
<dbReference type="EMBL" id="JAACLJ010000001">
    <property type="protein sequence ID" value="KAF4595329.1"/>
    <property type="molecule type" value="Genomic_DNA"/>
</dbReference>
<dbReference type="Gene3D" id="3.90.550.20">
    <property type="match status" value="1"/>
</dbReference>
<dbReference type="InterPro" id="IPR051706">
    <property type="entry name" value="Glycosyltransferase_domain"/>
</dbReference>
<name>A0A8H4QD36_9HYPO</name>
<comment type="caution">
    <text evidence="4">The sequence shown here is derived from an EMBL/GenBank/DDBJ whole genome shotgun (WGS) entry which is preliminary data.</text>
</comment>
<evidence type="ECO:0000313" key="5">
    <source>
        <dbReference type="Proteomes" id="UP000562929"/>
    </source>
</evidence>
<gene>
    <name evidence="4" type="ORF">GQ602_000942</name>
</gene>
<keyword evidence="3" id="KW-0472">Membrane</keyword>
<feature type="transmembrane region" description="Helical" evidence="3">
    <location>
        <begin position="6"/>
        <end position="26"/>
    </location>
</feature>
<dbReference type="OrthoDB" id="3647at2759"/>
<keyword evidence="3" id="KW-0812">Transmembrane</keyword>
<keyword evidence="3" id="KW-1133">Transmembrane helix</keyword>
<evidence type="ECO:0000256" key="2">
    <source>
        <dbReference type="ARBA" id="ARBA00022679"/>
    </source>
</evidence>
<dbReference type="Pfam" id="PF04488">
    <property type="entry name" value="Gly_transf_sug"/>
    <property type="match status" value="1"/>
</dbReference>
<protein>
    <submittedName>
        <fullName evidence="4">Glycosyltransferase family 32 protein</fullName>
    </submittedName>
</protein>
<dbReference type="AlphaFoldDB" id="A0A8H4QD36"/>
<accession>A0A8H4QD36</accession>
<organism evidence="4 5">
    <name type="scientific">Ophiocordyceps camponoti-floridani</name>
    <dbReference type="NCBI Taxonomy" id="2030778"/>
    <lineage>
        <taxon>Eukaryota</taxon>
        <taxon>Fungi</taxon>
        <taxon>Dikarya</taxon>
        <taxon>Ascomycota</taxon>
        <taxon>Pezizomycotina</taxon>
        <taxon>Sordariomycetes</taxon>
        <taxon>Hypocreomycetidae</taxon>
        <taxon>Hypocreales</taxon>
        <taxon>Ophiocordycipitaceae</taxon>
        <taxon>Ophiocordyceps</taxon>
    </lineage>
</organism>
<dbReference type="PANTHER" id="PTHR32385">
    <property type="entry name" value="MANNOSYL PHOSPHORYLINOSITOL CERAMIDE SYNTHASE"/>
    <property type="match status" value="1"/>
</dbReference>
<proteinExistence type="inferred from homology"/>
<evidence type="ECO:0000256" key="1">
    <source>
        <dbReference type="ARBA" id="ARBA00009003"/>
    </source>
</evidence>
<keyword evidence="5" id="KW-1185">Reference proteome</keyword>
<dbReference type="GO" id="GO:0000030">
    <property type="term" value="F:mannosyltransferase activity"/>
    <property type="evidence" value="ECO:0007669"/>
    <property type="project" value="TreeGrafter"/>
</dbReference>